<dbReference type="PANTHER" id="PTHR43735">
    <property type="entry name" value="APOPTOSIS-INDUCING FACTOR 1"/>
    <property type="match status" value="1"/>
</dbReference>
<dbReference type="InterPro" id="IPR036188">
    <property type="entry name" value="FAD/NAD-bd_sf"/>
</dbReference>
<sequence>MNNMTVSQKPNIVVVGGSYVGSRVVDLVAPRVCKTHNVVMIEKSSHFQNQFIFPRMHAVQGFEHKAFIPFTGTYFRNADLLREELGLPEGEDLPSASTSIVQGLVQAVHPKYVSLESGEKIPYEYLVIATGTGQPGTMTVSEKKDNVEKWREVQRNVEKAENIVVVGAGAYGIQLVTDIKTYQPTSSKHVTLIHSRQHLMNRFHPRLHEIVSERLKELGIDVVLGKRVVIPERGFPNVQGKKFEVELVPNPNVPAEERSTGSDKLEADLVILCTSATPSSSPLQTLAPDAISSTGYIRVKPTLQIDASSSGSEGDSDADVLSRVFAVGDVADTGAHKAARPGYFQAEVVVRNIEKMIKHQAGLERVDDPKVEKDVREQLEGLALDEKEPTKNSALRDEMKEELELEQYTFDPPGIHLYLGMDKGIIFRNPRHPTSENPNPEPTWSWDSGAPNLEINTQRLWDTRAWGVKDWHA</sequence>
<dbReference type="EMBL" id="JBANRG010000001">
    <property type="protein sequence ID" value="KAK7472351.1"/>
    <property type="molecule type" value="Genomic_DNA"/>
</dbReference>
<dbReference type="SUPFAM" id="SSF51905">
    <property type="entry name" value="FAD/NAD(P)-binding domain"/>
    <property type="match status" value="1"/>
</dbReference>
<evidence type="ECO:0000313" key="4">
    <source>
        <dbReference type="Proteomes" id="UP001498398"/>
    </source>
</evidence>
<dbReference type="Pfam" id="PF07992">
    <property type="entry name" value="Pyr_redox_2"/>
    <property type="match status" value="1"/>
</dbReference>
<organism evidence="3 4">
    <name type="scientific">Marasmiellus scandens</name>
    <dbReference type="NCBI Taxonomy" id="2682957"/>
    <lineage>
        <taxon>Eukaryota</taxon>
        <taxon>Fungi</taxon>
        <taxon>Dikarya</taxon>
        <taxon>Basidiomycota</taxon>
        <taxon>Agaricomycotina</taxon>
        <taxon>Agaricomycetes</taxon>
        <taxon>Agaricomycetidae</taxon>
        <taxon>Agaricales</taxon>
        <taxon>Marasmiineae</taxon>
        <taxon>Omphalotaceae</taxon>
        <taxon>Marasmiellus</taxon>
    </lineage>
</organism>
<evidence type="ECO:0000256" key="1">
    <source>
        <dbReference type="SAM" id="MobiDB-lite"/>
    </source>
</evidence>
<keyword evidence="4" id="KW-1185">Reference proteome</keyword>
<dbReference type="PRINTS" id="PR00368">
    <property type="entry name" value="FADPNR"/>
</dbReference>
<dbReference type="Proteomes" id="UP001498398">
    <property type="component" value="Unassembled WGS sequence"/>
</dbReference>
<protein>
    <recommendedName>
        <fullName evidence="2">FAD/NAD(P)-binding domain-containing protein</fullName>
    </recommendedName>
</protein>
<evidence type="ECO:0000259" key="2">
    <source>
        <dbReference type="Pfam" id="PF07992"/>
    </source>
</evidence>
<feature type="domain" description="FAD/NAD(P)-binding" evidence="2">
    <location>
        <begin position="11"/>
        <end position="333"/>
    </location>
</feature>
<proteinExistence type="predicted"/>
<name>A0ABR1KA43_9AGAR</name>
<dbReference type="PANTHER" id="PTHR43735:SF11">
    <property type="entry name" value="HYPOTHETICAL OXIDOREDUCTASE (EUROFUNG)"/>
    <property type="match status" value="1"/>
</dbReference>
<dbReference type="Gene3D" id="3.50.50.100">
    <property type="match status" value="1"/>
</dbReference>
<feature type="region of interest" description="Disordered" evidence="1">
    <location>
        <begin position="430"/>
        <end position="450"/>
    </location>
</feature>
<accession>A0ABR1KA43</accession>
<evidence type="ECO:0000313" key="3">
    <source>
        <dbReference type="EMBL" id="KAK7472351.1"/>
    </source>
</evidence>
<gene>
    <name evidence="3" type="ORF">VKT23_000468</name>
</gene>
<reference evidence="3 4" key="1">
    <citation type="submission" date="2024-01" db="EMBL/GenBank/DDBJ databases">
        <title>A draft genome for the cacao thread blight pathogen Marasmiellus scandens.</title>
        <authorList>
            <person name="Baruah I.K."/>
            <person name="Leung J."/>
            <person name="Bukari Y."/>
            <person name="Amoako-Attah I."/>
            <person name="Meinhardt L.W."/>
            <person name="Bailey B.A."/>
            <person name="Cohen S.P."/>
        </authorList>
    </citation>
    <scope>NUCLEOTIDE SEQUENCE [LARGE SCALE GENOMIC DNA]</scope>
    <source>
        <strain evidence="3 4">GH-19</strain>
    </source>
</reference>
<comment type="caution">
    <text evidence="3">The sequence shown here is derived from an EMBL/GenBank/DDBJ whole genome shotgun (WGS) entry which is preliminary data.</text>
</comment>
<dbReference type="InterPro" id="IPR023753">
    <property type="entry name" value="FAD/NAD-binding_dom"/>
</dbReference>